<feature type="chain" id="PRO_5037773520" description="VPLPA-CTERM protein sorting domain-containing protein" evidence="2">
    <location>
        <begin position="23"/>
        <end position="205"/>
    </location>
</feature>
<keyword evidence="1" id="KW-1133">Transmembrane helix</keyword>
<protein>
    <recommendedName>
        <fullName evidence="5">VPLPA-CTERM protein sorting domain-containing protein</fullName>
    </recommendedName>
</protein>
<evidence type="ECO:0000313" key="4">
    <source>
        <dbReference type="Proteomes" id="UP000640485"/>
    </source>
</evidence>
<evidence type="ECO:0000313" key="3">
    <source>
        <dbReference type="EMBL" id="MBK4214823.1"/>
    </source>
</evidence>
<feature type="signal peptide" evidence="2">
    <location>
        <begin position="1"/>
        <end position="22"/>
    </location>
</feature>
<evidence type="ECO:0008006" key="5">
    <source>
        <dbReference type="Google" id="ProtNLM"/>
    </source>
</evidence>
<feature type="transmembrane region" description="Helical" evidence="1">
    <location>
        <begin position="178"/>
        <end position="197"/>
    </location>
</feature>
<keyword evidence="2" id="KW-0732">Signal</keyword>
<sequence length="205" mass="22832">MSFKSWCLGLAVAAVIAPVAEASTYQTYRYGLTYVETFYDDVRVIDLSDQFLPDQNYTVLTASDDPWGLPLYHQALVPGAKFQFELVTWGDRDLVSCMIGPISCTGRGEPYYSGVRTDPITVFSELESLYFEGAAKIGTVVDFYDTAFYLGHIFDFGSYMVNTRGRHSQFVISSIPAVPLPATAALLPIGLSLLALLRRRRKRLV</sequence>
<keyword evidence="1" id="KW-0472">Membrane</keyword>
<proteinExistence type="predicted"/>
<gene>
    <name evidence="3" type="ORF">JJJ17_02670</name>
</gene>
<dbReference type="Proteomes" id="UP000640485">
    <property type="component" value="Unassembled WGS sequence"/>
</dbReference>
<comment type="caution">
    <text evidence="3">The sequence shown here is derived from an EMBL/GenBank/DDBJ whole genome shotgun (WGS) entry which is preliminary data.</text>
</comment>
<keyword evidence="1" id="KW-0812">Transmembrane</keyword>
<evidence type="ECO:0000256" key="2">
    <source>
        <dbReference type="SAM" id="SignalP"/>
    </source>
</evidence>
<dbReference type="AlphaFoldDB" id="A0A934SBS6"/>
<name>A0A934SBS6_9RHOB</name>
<keyword evidence="4" id="KW-1185">Reference proteome</keyword>
<accession>A0A934SBS6</accession>
<dbReference type="RefSeq" id="WP_200683575.1">
    <property type="nucleotide sequence ID" value="NZ_JAEPRQ010000001.1"/>
</dbReference>
<organism evidence="3 4">
    <name type="scientific">Paracoccus caeni</name>
    <dbReference type="NCBI Taxonomy" id="657651"/>
    <lineage>
        <taxon>Bacteria</taxon>
        <taxon>Pseudomonadati</taxon>
        <taxon>Pseudomonadota</taxon>
        <taxon>Alphaproteobacteria</taxon>
        <taxon>Rhodobacterales</taxon>
        <taxon>Paracoccaceae</taxon>
        <taxon>Paracoccus</taxon>
    </lineage>
</organism>
<reference evidence="3" key="1">
    <citation type="submission" date="2021-01" db="EMBL/GenBank/DDBJ databases">
        <title>Paracoccus amoyensis sp. nov., isolated from the surface seawater along the coast of Xiamen Island, China.</title>
        <authorList>
            <person name="Lyu L."/>
        </authorList>
    </citation>
    <scope>NUCLEOTIDE SEQUENCE</scope>
    <source>
        <strain evidence="3">MJ17</strain>
    </source>
</reference>
<evidence type="ECO:0000256" key="1">
    <source>
        <dbReference type="SAM" id="Phobius"/>
    </source>
</evidence>
<dbReference type="EMBL" id="JAEPRQ010000001">
    <property type="protein sequence ID" value="MBK4214823.1"/>
    <property type="molecule type" value="Genomic_DNA"/>
</dbReference>